<reference evidence="2" key="1">
    <citation type="journal article" date="2014" name="Front. Microbiol.">
        <title>High frequency of phylogenetically diverse reductive dehalogenase-homologous genes in deep subseafloor sedimentary metagenomes.</title>
        <authorList>
            <person name="Kawai M."/>
            <person name="Futagami T."/>
            <person name="Toyoda A."/>
            <person name="Takaki Y."/>
            <person name="Nishi S."/>
            <person name="Hori S."/>
            <person name="Arai W."/>
            <person name="Tsubouchi T."/>
            <person name="Morono Y."/>
            <person name="Uchiyama I."/>
            <person name="Ito T."/>
            <person name="Fujiyama A."/>
            <person name="Inagaki F."/>
            <person name="Takami H."/>
        </authorList>
    </citation>
    <scope>NUCLEOTIDE SEQUENCE</scope>
    <source>
        <strain evidence="2">Expedition CK06-06</strain>
    </source>
</reference>
<keyword evidence="1" id="KW-0175">Coiled coil</keyword>
<dbReference type="EMBL" id="BARS01049033">
    <property type="protein sequence ID" value="GAG29142.1"/>
    <property type="molecule type" value="Genomic_DNA"/>
</dbReference>
<proteinExistence type="predicted"/>
<comment type="caution">
    <text evidence="2">The sequence shown here is derived from an EMBL/GenBank/DDBJ whole genome shotgun (WGS) entry which is preliminary data.</text>
</comment>
<sequence>GMIYDIFSDIKYYSDGRTFFGVSDYDTQRGNLKIETFDNNTFAVRLYDSATGSYGYMNYNTLGEVLTGNEPWQPGDTDGKYLSYETGDFFNYNASAYRGFESALEATISFGTGDGKEAIAGKNLGLFFNALLNAKADSALFEEGGEINPALLAKLMAEALRESALSIPIGELSLGEMELAMMLANILANPTEDQKVVLDALASLLSEAEKLEEETGSTELKAATDDFVQMVATCLLAQALPG</sequence>
<gene>
    <name evidence="2" type="ORF">S01H1_73384</name>
</gene>
<organism evidence="2">
    <name type="scientific">marine sediment metagenome</name>
    <dbReference type="NCBI Taxonomy" id="412755"/>
    <lineage>
        <taxon>unclassified sequences</taxon>
        <taxon>metagenomes</taxon>
        <taxon>ecological metagenomes</taxon>
    </lineage>
</organism>
<feature type="coiled-coil region" evidence="1">
    <location>
        <begin position="194"/>
        <end position="221"/>
    </location>
</feature>
<evidence type="ECO:0000313" key="2">
    <source>
        <dbReference type="EMBL" id="GAG29142.1"/>
    </source>
</evidence>
<dbReference type="AlphaFoldDB" id="X0X138"/>
<name>X0X138_9ZZZZ</name>
<accession>X0X138</accession>
<feature type="non-terminal residue" evidence="2">
    <location>
        <position position="1"/>
    </location>
</feature>
<protein>
    <submittedName>
        <fullName evidence="2">Uncharacterized protein</fullName>
    </submittedName>
</protein>
<evidence type="ECO:0000256" key="1">
    <source>
        <dbReference type="SAM" id="Coils"/>
    </source>
</evidence>
<feature type="non-terminal residue" evidence="2">
    <location>
        <position position="242"/>
    </location>
</feature>